<sequence length="169" mass="18578">MRIVISDSSCLIDLRKASLLDALLSLPYEFLIPNTLFEEELIKFTAAQKKDLIKRGLKVIDLPGEAVLRAQAHVGRLPKLSVHDGFAFALAENHPGCILLTGDNELRTAASEAKMEVHGILWVIDELHRNKIKPAAALLAVLQALSTDPTVRLPRKELAANIKVYAALK</sequence>
<gene>
    <name evidence="1" type="ordered locus">AciPR4_2936</name>
</gene>
<accession>E8V4E7</accession>
<dbReference type="Gene3D" id="3.40.50.1010">
    <property type="entry name" value="5'-nuclease"/>
    <property type="match status" value="1"/>
</dbReference>
<dbReference type="InterPro" id="IPR021799">
    <property type="entry name" value="PIN-like_prokaryotic"/>
</dbReference>
<proteinExistence type="predicted"/>
<dbReference type="AlphaFoldDB" id="E8V4E7"/>
<name>E8V4E7_TERSS</name>
<dbReference type="HOGENOM" id="CLU_131358_1_0_0"/>
<evidence type="ECO:0000313" key="1">
    <source>
        <dbReference type="EMBL" id="ADV83696.1"/>
    </source>
</evidence>
<keyword evidence="2" id="KW-1185">Reference proteome</keyword>
<dbReference type="Pfam" id="PF11848">
    <property type="entry name" value="DUF3368"/>
    <property type="match status" value="1"/>
</dbReference>
<dbReference type="KEGG" id="tsa:AciPR4_2936"/>
<dbReference type="eggNOG" id="COG2405">
    <property type="taxonomic scope" value="Bacteria"/>
</dbReference>
<reference evidence="1 2" key="1">
    <citation type="journal article" date="2012" name="Stand. Genomic Sci.">
        <title>Complete genome sequence of Terriglobus saanensis type strain SP1PR4(T), an Acidobacteria from tundra soil.</title>
        <authorList>
            <person name="Rawat S.R."/>
            <person name="Mannisto M.K."/>
            <person name="Starovoytov V."/>
            <person name="Goodwin L."/>
            <person name="Nolan M."/>
            <person name="Hauser L."/>
            <person name="Land M."/>
            <person name="Davenport K.W."/>
            <person name="Woyke T."/>
            <person name="Haggblom M.M."/>
        </authorList>
    </citation>
    <scope>NUCLEOTIDE SEQUENCE</scope>
    <source>
        <strain evidence="2">ATCC BAA-1853 / DSM 23119 / SP1PR4</strain>
    </source>
</reference>
<dbReference type="EMBL" id="CP002467">
    <property type="protein sequence ID" value="ADV83696.1"/>
    <property type="molecule type" value="Genomic_DNA"/>
</dbReference>
<evidence type="ECO:0008006" key="3">
    <source>
        <dbReference type="Google" id="ProtNLM"/>
    </source>
</evidence>
<dbReference type="InterPro" id="IPR029060">
    <property type="entry name" value="PIN-like_dom_sf"/>
</dbReference>
<organism evidence="1 2">
    <name type="scientific">Terriglobus saanensis (strain ATCC BAA-1853 / DSM 23119 / SP1PR4)</name>
    <dbReference type="NCBI Taxonomy" id="401053"/>
    <lineage>
        <taxon>Bacteria</taxon>
        <taxon>Pseudomonadati</taxon>
        <taxon>Acidobacteriota</taxon>
        <taxon>Terriglobia</taxon>
        <taxon>Terriglobales</taxon>
        <taxon>Acidobacteriaceae</taxon>
        <taxon>Terriglobus</taxon>
    </lineage>
</organism>
<dbReference type="Proteomes" id="UP000006844">
    <property type="component" value="Chromosome"/>
</dbReference>
<evidence type="ECO:0000313" key="2">
    <source>
        <dbReference type="Proteomes" id="UP000006844"/>
    </source>
</evidence>
<dbReference type="STRING" id="401053.AciPR4_2936"/>
<dbReference type="SUPFAM" id="SSF88723">
    <property type="entry name" value="PIN domain-like"/>
    <property type="match status" value="1"/>
</dbReference>
<protein>
    <recommendedName>
        <fullName evidence="3">PIN domain-containing protein</fullName>
    </recommendedName>
</protein>